<keyword evidence="3" id="KW-1185">Reference proteome</keyword>
<evidence type="ECO:0000256" key="1">
    <source>
        <dbReference type="SAM" id="MobiDB-lite"/>
    </source>
</evidence>
<dbReference type="KEGG" id="tmn:UCRPA7_3503"/>
<feature type="compositionally biased region" description="Basic and acidic residues" evidence="1">
    <location>
        <begin position="269"/>
        <end position="293"/>
    </location>
</feature>
<dbReference type="OrthoDB" id="5230364at2759"/>
<gene>
    <name evidence="2" type="ORF">UCRPA7_3503</name>
</gene>
<feature type="compositionally biased region" description="Basic residues" evidence="1">
    <location>
        <begin position="294"/>
        <end position="304"/>
    </location>
</feature>
<feature type="region of interest" description="Disordered" evidence="1">
    <location>
        <begin position="253"/>
        <end position="363"/>
    </location>
</feature>
<protein>
    <submittedName>
        <fullName evidence="2">Uncharacterized protein</fullName>
    </submittedName>
</protein>
<feature type="compositionally biased region" description="Basic and acidic residues" evidence="1">
    <location>
        <begin position="332"/>
        <end position="346"/>
    </location>
</feature>
<dbReference type="Proteomes" id="UP000014074">
    <property type="component" value="Unassembled WGS sequence"/>
</dbReference>
<sequence>MVYDDIKVSREARRVPDDQETLASFDYQTEYSDDWTLSGDDEDTHSLSDTSSVSSYDSIIFDRTLPSYRVPKEQGVNQPVYEAWIVYCSPDNKEVVTGTKICGVNVFQHYDQLYGHINTRPVARPQSELSGWHLSALDRYQTANKRSLPSRLIRGRAKSYEQDLDDRLRKLPKEVQSEINSLLVDRRGNTSNRYHARGWSVVMMREQLHYRFNAADPEELKRHKLRFWKNKDKKQPTEFLIVIRGEETIFPKNDKGHFTHTRFGNPWNRVDRQEQRARERARDAKNFEFDKLGGRRRTRSRRRASPPPLYRPCKASRNVARSDADVSELAVEEGKSAENKKQDKATDSGLGDDFDDDAQSLYD</sequence>
<evidence type="ECO:0000313" key="2">
    <source>
        <dbReference type="EMBL" id="EOO00924.1"/>
    </source>
</evidence>
<reference evidence="3" key="1">
    <citation type="journal article" date="2013" name="Genome Announc.">
        <title>Draft genome sequence of the ascomycete Phaeoacremonium aleophilum strain UCR-PA7, a causal agent of the esca disease complex in grapevines.</title>
        <authorList>
            <person name="Blanco-Ulate B."/>
            <person name="Rolshausen P."/>
            <person name="Cantu D."/>
        </authorList>
    </citation>
    <scope>NUCLEOTIDE SEQUENCE [LARGE SCALE GENOMIC DNA]</scope>
    <source>
        <strain evidence="3">UCR-PA7</strain>
    </source>
</reference>
<name>R8BNL4_PHAM7</name>
<dbReference type="EMBL" id="KB933059">
    <property type="protein sequence ID" value="EOO00924.1"/>
    <property type="molecule type" value="Genomic_DNA"/>
</dbReference>
<organism evidence="2 3">
    <name type="scientific">Phaeoacremonium minimum (strain UCR-PA7)</name>
    <name type="common">Esca disease fungus</name>
    <name type="synonym">Togninia minima</name>
    <dbReference type="NCBI Taxonomy" id="1286976"/>
    <lineage>
        <taxon>Eukaryota</taxon>
        <taxon>Fungi</taxon>
        <taxon>Dikarya</taxon>
        <taxon>Ascomycota</taxon>
        <taxon>Pezizomycotina</taxon>
        <taxon>Sordariomycetes</taxon>
        <taxon>Sordariomycetidae</taxon>
        <taxon>Togniniales</taxon>
        <taxon>Togniniaceae</taxon>
        <taxon>Phaeoacremonium</taxon>
    </lineage>
</organism>
<dbReference type="HOGENOM" id="CLU_763304_0_0_1"/>
<dbReference type="AlphaFoldDB" id="R8BNL4"/>
<accession>R8BNL4</accession>
<dbReference type="RefSeq" id="XP_007914282.1">
    <property type="nucleotide sequence ID" value="XM_007916091.1"/>
</dbReference>
<evidence type="ECO:0000313" key="3">
    <source>
        <dbReference type="Proteomes" id="UP000014074"/>
    </source>
</evidence>
<dbReference type="GeneID" id="19323858"/>
<feature type="compositionally biased region" description="Acidic residues" evidence="1">
    <location>
        <begin position="350"/>
        <end position="363"/>
    </location>
</feature>
<dbReference type="eggNOG" id="ENOG502RJSQ">
    <property type="taxonomic scope" value="Eukaryota"/>
</dbReference>
<proteinExistence type="predicted"/>